<name>A0A7C8JMF0_ORBOL</name>
<evidence type="ECO:0000256" key="5">
    <source>
        <dbReference type="ARBA" id="ARBA00023136"/>
    </source>
</evidence>
<evidence type="ECO:0000256" key="4">
    <source>
        <dbReference type="ARBA" id="ARBA00022989"/>
    </source>
</evidence>
<evidence type="ECO:0000256" key="2">
    <source>
        <dbReference type="ARBA" id="ARBA00022692"/>
    </source>
</evidence>
<evidence type="ECO:0000313" key="8">
    <source>
        <dbReference type="EMBL" id="KAF3126123.1"/>
    </source>
</evidence>
<evidence type="ECO:0000256" key="1">
    <source>
        <dbReference type="ARBA" id="ARBA00004477"/>
    </source>
</evidence>
<comment type="caution">
    <text evidence="8">The sequence shown here is derived from an EMBL/GenBank/DDBJ whole genome shotgun (WGS) entry which is preliminary data.</text>
</comment>
<feature type="transmembrane region" description="Helical" evidence="6">
    <location>
        <begin position="43"/>
        <end position="64"/>
    </location>
</feature>
<keyword evidence="4 6" id="KW-1133">Transmembrane helix</keyword>
<dbReference type="GO" id="GO:0005789">
    <property type="term" value="C:endoplasmic reticulum membrane"/>
    <property type="evidence" value="ECO:0007669"/>
    <property type="project" value="UniProtKB-SubCell"/>
</dbReference>
<dbReference type="InterPro" id="IPR024512">
    <property type="entry name" value="Ser_palmitoyltrfase_ssu-like"/>
</dbReference>
<sequence>MTTTLSVYRHPPRRRPRKTWLQRRFLLFEVTFGLYMMSTAEKLAFYTFLFLFLGFLTAAVTLYLPQHLQTVARRLLFYIFGDCGVIRNQDVLEYSSVFTEGVGVSRNAAMDTPPGFSIGRGEAMTSIGY</sequence>
<gene>
    <name evidence="7" type="ORF">TWF102_000875</name>
    <name evidence="8" type="ORF">TWF703_010584</name>
</gene>
<evidence type="ECO:0000313" key="9">
    <source>
        <dbReference type="Proteomes" id="UP000475325"/>
    </source>
</evidence>
<dbReference type="Proteomes" id="UP000475325">
    <property type="component" value="Unassembled WGS sequence"/>
</dbReference>
<reference evidence="9 10" key="1">
    <citation type="submission" date="2019-06" db="EMBL/GenBank/DDBJ databases">
        <authorList>
            <person name="Palmer J.M."/>
        </authorList>
    </citation>
    <scope>NUCLEOTIDE SEQUENCE [LARGE SCALE GENOMIC DNA]</scope>
    <source>
        <strain evidence="7 9">TWF102</strain>
        <strain evidence="8 10">TWF703</strain>
    </source>
</reference>
<keyword evidence="5 6" id="KW-0472">Membrane</keyword>
<dbReference type="Pfam" id="PF11779">
    <property type="entry name" value="SPT_ssu-like"/>
    <property type="match status" value="1"/>
</dbReference>
<dbReference type="Proteomes" id="UP000480548">
    <property type="component" value="Unassembled WGS sequence"/>
</dbReference>
<feature type="transmembrane region" description="Helical" evidence="6">
    <location>
        <begin position="21"/>
        <end position="37"/>
    </location>
</feature>
<evidence type="ECO:0000256" key="3">
    <source>
        <dbReference type="ARBA" id="ARBA00022824"/>
    </source>
</evidence>
<evidence type="ECO:0000256" key="6">
    <source>
        <dbReference type="SAM" id="Phobius"/>
    </source>
</evidence>
<comment type="subcellular location">
    <subcellularLocation>
        <location evidence="1">Endoplasmic reticulum membrane</location>
        <topology evidence="1">Multi-pass membrane protein</topology>
    </subcellularLocation>
</comment>
<keyword evidence="2 6" id="KW-0812">Transmembrane</keyword>
<organism evidence="8 10">
    <name type="scientific">Orbilia oligospora</name>
    <name type="common">Nematode-trapping fungus</name>
    <name type="synonym">Arthrobotrys oligospora</name>
    <dbReference type="NCBI Taxonomy" id="2813651"/>
    <lineage>
        <taxon>Eukaryota</taxon>
        <taxon>Fungi</taxon>
        <taxon>Dikarya</taxon>
        <taxon>Ascomycota</taxon>
        <taxon>Pezizomycotina</taxon>
        <taxon>Orbiliomycetes</taxon>
        <taxon>Orbiliales</taxon>
        <taxon>Orbiliaceae</taxon>
        <taxon>Orbilia</taxon>
    </lineage>
</organism>
<evidence type="ECO:0000313" key="10">
    <source>
        <dbReference type="Proteomes" id="UP000480548"/>
    </source>
</evidence>
<accession>A0A7C8JMF0</accession>
<proteinExistence type="predicted"/>
<evidence type="ECO:0000313" key="7">
    <source>
        <dbReference type="EMBL" id="KAF3107032.1"/>
    </source>
</evidence>
<dbReference type="AlphaFoldDB" id="A0A7C8JMF0"/>
<dbReference type="EMBL" id="WIQZ01000086">
    <property type="protein sequence ID" value="KAF3126123.1"/>
    <property type="molecule type" value="Genomic_DNA"/>
</dbReference>
<keyword evidence="3" id="KW-0256">Endoplasmic reticulum</keyword>
<protein>
    <submittedName>
        <fullName evidence="8">Uncharacterized protein</fullName>
    </submittedName>
</protein>
<dbReference type="EMBL" id="WIQW01000011">
    <property type="protein sequence ID" value="KAF3107032.1"/>
    <property type="molecule type" value="Genomic_DNA"/>
</dbReference>